<keyword evidence="4 5" id="KW-0539">Nucleus</keyword>
<name>A0A067MT42_BOTB1</name>
<dbReference type="PANTHER" id="PTHR12891:SF0">
    <property type="entry name" value="MMS19 NUCLEOTIDE EXCISION REPAIR PROTEIN HOMOLOG"/>
    <property type="match status" value="1"/>
</dbReference>
<evidence type="ECO:0000313" key="8">
    <source>
        <dbReference type="EMBL" id="KDQ18893.1"/>
    </source>
</evidence>
<dbReference type="GO" id="GO:0097361">
    <property type="term" value="C:cytosolic [4Fe-4S] assembly targeting complex"/>
    <property type="evidence" value="ECO:0007669"/>
    <property type="project" value="UniProtKB-UniRule"/>
</dbReference>
<dbReference type="InterPro" id="IPR011989">
    <property type="entry name" value="ARM-like"/>
</dbReference>
<dbReference type="Pfam" id="PF12460">
    <property type="entry name" value="MMS19_C"/>
    <property type="match status" value="1"/>
</dbReference>
<keyword evidence="3" id="KW-0677">Repeat</keyword>
<dbReference type="Pfam" id="PF14500">
    <property type="entry name" value="MMS19_N"/>
    <property type="match status" value="1"/>
</dbReference>
<protein>
    <recommendedName>
        <fullName evidence="5">MMS19 nucleotide excision repair protein</fullName>
    </recommendedName>
</protein>
<comment type="subcellular location">
    <subcellularLocation>
        <location evidence="1 5">Nucleus</location>
    </subcellularLocation>
</comment>
<proteinExistence type="inferred from homology"/>
<evidence type="ECO:0000313" key="9">
    <source>
        <dbReference type="Proteomes" id="UP000027195"/>
    </source>
</evidence>
<evidence type="ECO:0000256" key="5">
    <source>
        <dbReference type="RuleBase" id="RU367072"/>
    </source>
</evidence>
<dbReference type="EMBL" id="KL198020">
    <property type="protein sequence ID" value="KDQ18893.1"/>
    <property type="molecule type" value="Genomic_DNA"/>
</dbReference>
<feature type="domain" description="MMS19 N-terminal" evidence="7">
    <location>
        <begin position="27"/>
        <end position="286"/>
    </location>
</feature>
<dbReference type="SUPFAM" id="SSF48371">
    <property type="entry name" value="ARM repeat"/>
    <property type="match status" value="1"/>
</dbReference>
<dbReference type="GO" id="GO:0051604">
    <property type="term" value="P:protein maturation"/>
    <property type="evidence" value="ECO:0007669"/>
    <property type="project" value="UniProtKB-UniRule"/>
</dbReference>
<evidence type="ECO:0000256" key="3">
    <source>
        <dbReference type="ARBA" id="ARBA00022737"/>
    </source>
</evidence>
<reference evidence="9" key="1">
    <citation type="journal article" date="2014" name="Proc. Natl. Acad. Sci. U.S.A.">
        <title>Extensive sampling of basidiomycete genomes demonstrates inadequacy of the white-rot/brown-rot paradigm for wood decay fungi.</title>
        <authorList>
            <person name="Riley R."/>
            <person name="Salamov A.A."/>
            <person name="Brown D.W."/>
            <person name="Nagy L.G."/>
            <person name="Floudas D."/>
            <person name="Held B.W."/>
            <person name="Levasseur A."/>
            <person name="Lombard V."/>
            <person name="Morin E."/>
            <person name="Otillar R."/>
            <person name="Lindquist E.A."/>
            <person name="Sun H."/>
            <person name="LaButti K.M."/>
            <person name="Schmutz J."/>
            <person name="Jabbour D."/>
            <person name="Luo H."/>
            <person name="Baker S.E."/>
            <person name="Pisabarro A.G."/>
            <person name="Walton J.D."/>
            <person name="Blanchette R.A."/>
            <person name="Henrissat B."/>
            <person name="Martin F."/>
            <person name="Cullen D."/>
            <person name="Hibbett D.S."/>
            <person name="Grigoriev I.V."/>
        </authorList>
    </citation>
    <scope>NUCLEOTIDE SEQUENCE [LARGE SCALE GENOMIC DNA]</scope>
    <source>
        <strain evidence="9">FD-172 SS1</strain>
    </source>
</reference>
<dbReference type="HOGENOM" id="CLU_005943_1_0_1"/>
<dbReference type="GO" id="GO:0006281">
    <property type="term" value="P:DNA repair"/>
    <property type="evidence" value="ECO:0007669"/>
    <property type="project" value="UniProtKB-UniRule"/>
</dbReference>
<dbReference type="FunCoup" id="A0A067MT42">
    <property type="interactions" value="515"/>
</dbReference>
<keyword evidence="5" id="KW-0227">DNA damage</keyword>
<feature type="domain" description="MMS19 C-terminal" evidence="6">
    <location>
        <begin position="527"/>
        <end position="985"/>
    </location>
</feature>
<comment type="similarity">
    <text evidence="2 5">Belongs to the MET18/MMS19 family.</text>
</comment>
<dbReference type="InterPro" id="IPR024687">
    <property type="entry name" value="MMS19_C"/>
</dbReference>
<dbReference type="InterPro" id="IPR016024">
    <property type="entry name" value="ARM-type_fold"/>
</dbReference>
<dbReference type="PANTHER" id="PTHR12891">
    <property type="entry name" value="DNA REPAIR/TRANSCRIPTION PROTEIN MET18/MMS19"/>
    <property type="match status" value="1"/>
</dbReference>
<keyword evidence="5" id="KW-0234">DNA repair</keyword>
<gene>
    <name evidence="8" type="ORF">BOTBODRAFT_28377</name>
</gene>
<comment type="function">
    <text evidence="5">Key component of the cytosolic iron-sulfur protein assembly (CIA) complex, a multiprotein complex that mediates the incorporation of iron-sulfur cluster into apoproteins specifically involved in DNA metabolism and genomic integrity. In the CIA complex, MMS19 acts as an adapter between early-acting CIA components and a subset of cellular target iron-sulfur proteins.</text>
</comment>
<dbReference type="InterPro" id="IPR039920">
    <property type="entry name" value="MMS19"/>
</dbReference>
<evidence type="ECO:0000259" key="6">
    <source>
        <dbReference type="Pfam" id="PF12460"/>
    </source>
</evidence>
<evidence type="ECO:0000256" key="2">
    <source>
        <dbReference type="ARBA" id="ARBA00009340"/>
    </source>
</evidence>
<evidence type="ECO:0000259" key="7">
    <source>
        <dbReference type="Pfam" id="PF14500"/>
    </source>
</evidence>
<dbReference type="GO" id="GO:0005634">
    <property type="term" value="C:nucleus"/>
    <property type="evidence" value="ECO:0007669"/>
    <property type="project" value="UniProtKB-SubCell"/>
</dbReference>
<dbReference type="OrthoDB" id="342900at2759"/>
<dbReference type="Gene3D" id="1.25.10.10">
    <property type="entry name" value="Leucine-rich Repeat Variant"/>
    <property type="match status" value="2"/>
</dbReference>
<sequence>MATHRENELADIISGIASGEVTLLNLIKSLGEYLTATEEDIRAKGVGLLSDVLSRCPREKVTRQHVNVLVAFYIAKLEDTDTVIPSLRGLLPLASFPQLGAADAVTIVKAIFAHVTMKAHVVSTRHIVFKIFDLLLSRYCQALKEMGDEFLSGYVKVAEGEKDPRNLLLSFAMIRVIAIEFDIGTHVDNLYDITFCYFPITFKPPPNDPYGISTEQLQQALLSAMTSTPLFGPVALPLFIEKLSSSAGHIKRDTLRTLEACLPVYGPAIALRHASQLWEVFKIEVFIPADQETEACALKATQSLLRTLYAEATDDLDGPATEICHECLKVLREPEKNQAQHAIKVLGACIATTPAIARFALSQAIPHLIDLFQKPDEISYRAPILACITGILMAVRDVSSGDDAQKYAKEALLNPYKEQLMGALSAGVKSGSCRRPALEGMLQLVQIPSLLTSEELSRVVNDVNELLDPSSDDIDDLRPNALGVLLAVSKVMPKLVEEMTLPLLFAALPDHAPPIDSDAEIAQYQRILSSLSTLCVQPALFDTLVIRLSTKLDLICSHVRRVHAETPSGNHGAVREANAAYAHSILTVLDQVLKKKIELGHVDVQKHVERLVPQLYALFIQAALSAQSNAEVAAEPRTVSAAAGIISSIIRTLSREGQEKFASTLFAAYYSGNVAGITDGRLKPSDGIPFSPFAGGSPSSQKNLIALFSAAVIGLRKETKLQLADASDTLTALLQWYLNDAENDLQAEAALHTIATLLNKHVEEADTFVSTHRVALWNDVVLPKHVSGDRRRKAIRAWVWVTKALLVRHHPGAQHCVDSLFTLLEDEDVNWDVAKAVGGISSIGEDILNKKNYAVVRILYAQRFLSSTLPRILEGYRLSKEPRQQIAYLAALTSLIKSVPKSMYSQDLPTLMPLLLRGLDLPDVEMRANVVETLISISTDETKEPGLISEHASTIVTALLKNCLPNDMSSTRLRVAALRCLGALPHNIRYDILHSLKPVVIRQLARVLDDPKRAVRKEAVDTRSSWYMFHG</sequence>
<dbReference type="STRING" id="930990.A0A067MT42"/>
<dbReference type="GO" id="GO:0016226">
    <property type="term" value="P:iron-sulfur cluster assembly"/>
    <property type="evidence" value="ECO:0007669"/>
    <property type="project" value="UniProtKB-UniRule"/>
</dbReference>
<dbReference type="InParanoid" id="A0A067MT42"/>
<evidence type="ECO:0000256" key="4">
    <source>
        <dbReference type="ARBA" id="ARBA00023242"/>
    </source>
</evidence>
<dbReference type="Proteomes" id="UP000027195">
    <property type="component" value="Unassembled WGS sequence"/>
</dbReference>
<accession>A0A067MT42</accession>
<dbReference type="InterPro" id="IPR029240">
    <property type="entry name" value="MMS19_N"/>
</dbReference>
<evidence type="ECO:0000256" key="1">
    <source>
        <dbReference type="ARBA" id="ARBA00004123"/>
    </source>
</evidence>
<organism evidence="8 9">
    <name type="scientific">Botryobasidium botryosum (strain FD-172 SS1)</name>
    <dbReference type="NCBI Taxonomy" id="930990"/>
    <lineage>
        <taxon>Eukaryota</taxon>
        <taxon>Fungi</taxon>
        <taxon>Dikarya</taxon>
        <taxon>Basidiomycota</taxon>
        <taxon>Agaricomycotina</taxon>
        <taxon>Agaricomycetes</taxon>
        <taxon>Cantharellales</taxon>
        <taxon>Botryobasidiaceae</taxon>
        <taxon>Botryobasidium</taxon>
    </lineage>
</organism>
<dbReference type="AlphaFoldDB" id="A0A067MT42"/>
<keyword evidence="9" id="KW-1185">Reference proteome</keyword>